<comment type="subcellular location">
    <subcellularLocation>
        <location evidence="1">Membrane</location>
        <topology evidence="1">Multi-pass membrane protein</topology>
    </subcellularLocation>
</comment>
<dbReference type="AlphaFoldDB" id="A0A132ACK1"/>
<keyword evidence="4" id="KW-0472">Membrane</keyword>
<evidence type="ECO:0000256" key="3">
    <source>
        <dbReference type="ARBA" id="ARBA00022989"/>
    </source>
</evidence>
<gene>
    <name evidence="6" type="ORF">QR98_0068210</name>
</gene>
<dbReference type="EMBL" id="JXLN01012310">
    <property type="protein sequence ID" value="KPM08305.1"/>
    <property type="molecule type" value="Genomic_DNA"/>
</dbReference>
<comment type="caution">
    <text evidence="6">The sequence shown here is derived from an EMBL/GenBank/DDBJ whole genome shotgun (WGS) entry which is preliminary data.</text>
</comment>
<evidence type="ECO:0000256" key="4">
    <source>
        <dbReference type="ARBA" id="ARBA00023136"/>
    </source>
</evidence>
<dbReference type="Proteomes" id="UP000616769">
    <property type="component" value="Unassembled WGS sequence"/>
</dbReference>
<keyword evidence="3" id="KW-1133">Transmembrane helix</keyword>
<sequence>MGSFASCNRNGFPSIEQFTNEKRRGYSIQTATIFIIGEVAGNWIGLPLILYCAFCAGLCGYYLSKCWMILEDLFPEYRNRLTRKPFATIGFHAYGSWMSALVSIMLNLTRLGATTVFIILTSQLIISLTETHIGLDQCQWSPIVASVMLFSMWLGSPIDFWPLAYLAMLSTTIGSICLLASLIKLLLQAPYDLQVHENHHHHHSSMYEREQYLNQSTSDYLAKIEEQSSLSIIGIIHLARSFGTILYTFGGASAFPNFQNDMKNKKDFSKAVFFGFIGLILIYLPTAGLGYRTFGSGTKFNILMNFDTVNDPQVRILTTIVRICFLVHCLSVVQIVINPVFLDLEEILHIPKSIKFTWKRCLFRTLIMITLTLIAEIFPNFGQIVDLIGGSTISLMAFVLPPLFYLKLLNQSRTKILKVDDDRFIRQR</sequence>
<dbReference type="PANTHER" id="PTHR22950">
    <property type="entry name" value="AMINO ACID TRANSPORTER"/>
    <property type="match status" value="1"/>
</dbReference>
<accession>A0A132ACK1</accession>
<evidence type="ECO:0000313" key="7">
    <source>
        <dbReference type="Proteomes" id="UP000616769"/>
    </source>
</evidence>
<organism evidence="6 7">
    <name type="scientific">Sarcoptes scabiei</name>
    <name type="common">Itch mite</name>
    <name type="synonym">Acarus scabiei</name>
    <dbReference type="NCBI Taxonomy" id="52283"/>
    <lineage>
        <taxon>Eukaryota</taxon>
        <taxon>Metazoa</taxon>
        <taxon>Ecdysozoa</taxon>
        <taxon>Arthropoda</taxon>
        <taxon>Chelicerata</taxon>
        <taxon>Arachnida</taxon>
        <taxon>Acari</taxon>
        <taxon>Acariformes</taxon>
        <taxon>Sarcoptiformes</taxon>
        <taxon>Astigmata</taxon>
        <taxon>Psoroptidia</taxon>
        <taxon>Sarcoptoidea</taxon>
        <taxon>Sarcoptidae</taxon>
        <taxon>Sarcoptinae</taxon>
        <taxon>Sarcoptes</taxon>
    </lineage>
</organism>
<dbReference type="GO" id="GO:0005774">
    <property type="term" value="C:vacuolar membrane"/>
    <property type="evidence" value="ECO:0007669"/>
    <property type="project" value="TreeGrafter"/>
</dbReference>
<dbReference type="InterPro" id="IPR013057">
    <property type="entry name" value="AA_transpt_TM"/>
</dbReference>
<dbReference type="OrthoDB" id="655540at2759"/>
<proteinExistence type="predicted"/>
<dbReference type="VEuPathDB" id="VectorBase:SSCA003609"/>
<protein>
    <submittedName>
        <fullName evidence="6">Amino acid transporter-like protein 5</fullName>
    </submittedName>
</protein>
<dbReference type="PANTHER" id="PTHR22950:SF703">
    <property type="entry name" value="AMINO ACID TRANSPORTER TRANSMEMBRANE DOMAIN-CONTAINING PROTEIN"/>
    <property type="match status" value="1"/>
</dbReference>
<dbReference type="GO" id="GO:0015179">
    <property type="term" value="F:L-amino acid transmembrane transporter activity"/>
    <property type="evidence" value="ECO:0007669"/>
    <property type="project" value="TreeGrafter"/>
</dbReference>
<evidence type="ECO:0000313" key="6">
    <source>
        <dbReference type="EMBL" id="KPM08305.1"/>
    </source>
</evidence>
<reference evidence="6 7" key="1">
    <citation type="journal article" date="2015" name="Parasit. Vectors">
        <title>Draft genome of the scabies mite.</title>
        <authorList>
            <person name="Rider S.D.Jr."/>
            <person name="Morgan M.S."/>
            <person name="Arlian L.G."/>
        </authorList>
    </citation>
    <scope>NUCLEOTIDE SEQUENCE [LARGE SCALE GENOMIC DNA]</scope>
    <source>
        <strain evidence="6">Arlian Lab</strain>
    </source>
</reference>
<dbReference type="Pfam" id="PF01490">
    <property type="entry name" value="Aa_trans"/>
    <property type="match status" value="1"/>
</dbReference>
<keyword evidence="2" id="KW-0812">Transmembrane</keyword>
<evidence type="ECO:0000256" key="1">
    <source>
        <dbReference type="ARBA" id="ARBA00004141"/>
    </source>
</evidence>
<feature type="domain" description="Amino acid transporter transmembrane" evidence="5">
    <location>
        <begin position="40"/>
        <end position="418"/>
    </location>
</feature>
<evidence type="ECO:0000256" key="2">
    <source>
        <dbReference type="ARBA" id="ARBA00022692"/>
    </source>
</evidence>
<name>A0A132ACK1_SARSC</name>
<evidence type="ECO:0000259" key="5">
    <source>
        <dbReference type="Pfam" id="PF01490"/>
    </source>
</evidence>